<evidence type="ECO:0000313" key="5">
    <source>
        <dbReference type="EMBL" id="MBC2167465.1"/>
    </source>
</evidence>
<feature type="domain" description="Bacterial Ig" evidence="3">
    <location>
        <begin position="568"/>
        <end position="629"/>
    </location>
</feature>
<feature type="domain" description="Bacterial Ig" evidence="3">
    <location>
        <begin position="489"/>
        <end position="563"/>
    </location>
</feature>
<dbReference type="Pfam" id="PF17936">
    <property type="entry name" value="Big_6"/>
    <property type="match status" value="6"/>
</dbReference>
<organism evidence="5 6">
    <name type="scientific">Listeria booriae</name>
    <dbReference type="NCBI Taxonomy" id="1552123"/>
    <lineage>
        <taxon>Bacteria</taxon>
        <taxon>Bacillati</taxon>
        <taxon>Bacillota</taxon>
        <taxon>Bacilli</taxon>
        <taxon>Bacillales</taxon>
        <taxon>Listeriaceae</taxon>
        <taxon>Listeria</taxon>
    </lineage>
</organism>
<feature type="domain" description="Bacterial Ig" evidence="3">
    <location>
        <begin position="648"/>
        <end position="709"/>
    </location>
</feature>
<feature type="signal peptide" evidence="1">
    <location>
        <begin position="1"/>
        <end position="27"/>
    </location>
</feature>
<feature type="chain" id="PRO_5039021998" evidence="1">
    <location>
        <begin position="28"/>
        <end position="1393"/>
    </location>
</feature>
<feature type="domain" description="Bacterial Ig" evidence="4">
    <location>
        <begin position="1139"/>
        <end position="1205"/>
    </location>
</feature>
<dbReference type="InterPro" id="IPR046746">
    <property type="entry name" value="Big_15"/>
</dbReference>
<dbReference type="NCBIfam" id="NF033510">
    <property type="entry name" value="Ca_tandemer"/>
    <property type="match status" value="6"/>
</dbReference>
<reference evidence="5 6" key="1">
    <citation type="submission" date="2020-03" db="EMBL/GenBank/DDBJ databases">
        <title>Soil Listeria distribution.</title>
        <authorList>
            <person name="Liao J."/>
            <person name="Wiedmann M."/>
        </authorList>
    </citation>
    <scope>NUCLEOTIDE SEQUENCE [LARGE SCALE GENOMIC DNA]</scope>
    <source>
        <strain evidence="5 6">FSL L7-0245</strain>
    </source>
</reference>
<evidence type="ECO:0000259" key="2">
    <source>
        <dbReference type="Pfam" id="PF16403"/>
    </source>
</evidence>
<dbReference type="InterPro" id="IPR013320">
    <property type="entry name" value="ConA-like_dom_sf"/>
</dbReference>
<evidence type="ECO:0000259" key="4">
    <source>
        <dbReference type="Pfam" id="PF20622"/>
    </source>
</evidence>
<evidence type="ECO:0000259" key="3">
    <source>
        <dbReference type="Pfam" id="PF17936"/>
    </source>
</evidence>
<feature type="domain" description="Bacterial Ig" evidence="3">
    <location>
        <begin position="809"/>
        <end position="877"/>
    </location>
</feature>
<dbReference type="Proteomes" id="UP000519573">
    <property type="component" value="Unassembled WGS sequence"/>
</dbReference>
<protein>
    <submittedName>
        <fullName evidence="5">DUF5011 domain-containing protein</fullName>
    </submittedName>
</protein>
<dbReference type="Pfam" id="PF16403">
    <property type="entry name" value="Bact_surface_Ig-like"/>
    <property type="match status" value="1"/>
</dbReference>
<dbReference type="InterPro" id="IPR032179">
    <property type="entry name" value="Cry22Aa_Ig-like"/>
</dbReference>
<dbReference type="InterPro" id="IPR041498">
    <property type="entry name" value="Big_6"/>
</dbReference>
<evidence type="ECO:0000313" key="6">
    <source>
        <dbReference type="Proteomes" id="UP000519573"/>
    </source>
</evidence>
<accession>A0A7X1D657</accession>
<dbReference type="EMBL" id="JAARYH010000005">
    <property type="protein sequence ID" value="MBC2167465.1"/>
    <property type="molecule type" value="Genomic_DNA"/>
</dbReference>
<dbReference type="Pfam" id="PF20622">
    <property type="entry name" value="Big_15"/>
    <property type="match status" value="2"/>
</dbReference>
<dbReference type="SUPFAM" id="SSF49899">
    <property type="entry name" value="Concanavalin A-like lectins/glucanases"/>
    <property type="match status" value="1"/>
</dbReference>
<proteinExistence type="predicted"/>
<comment type="caution">
    <text evidence="5">The sequence shown here is derived from an EMBL/GenBank/DDBJ whole genome shotgun (WGS) entry which is preliminary data.</text>
</comment>
<feature type="domain" description="Bacterial Ig" evidence="3">
    <location>
        <begin position="889"/>
        <end position="962"/>
    </location>
</feature>
<dbReference type="InterPro" id="IPR013783">
    <property type="entry name" value="Ig-like_fold"/>
</dbReference>
<dbReference type="Gene3D" id="2.60.40.10">
    <property type="entry name" value="Immunoglobulins"/>
    <property type="match status" value="8"/>
</dbReference>
<feature type="domain" description="Pesticidal crystal protein Cry22Aa Ig-like" evidence="2">
    <location>
        <begin position="259"/>
        <end position="326"/>
    </location>
</feature>
<name>A0A7X1D657_9LIST</name>
<feature type="domain" description="Bacterial Ig" evidence="4">
    <location>
        <begin position="1227"/>
        <end position="1303"/>
    </location>
</feature>
<sequence length="1393" mass="140559">MKKQQTMKKIAVAVVAANVMASTVITAMPANIKAAEETPATPQLKSSMLTAKSSVRLVDVGVMSGTATVSGNTFTFNNGNASGGLAGAIMTKEKINLRNSFTLTTTLGFGGGAADGVSFVMQNNAGPSVFGGPGDGMCLTGLTKAIGIAMRAQTWYSPARQNVSFYKYNQFFDTKNTVGSLTGTNQNLTIKWNGQTRTLSYAIAGITSSYQVPSLTDTFGGESAYIGLVGVIGQGTNTHMAYGPLLDVDTGDSPVIQASDKTLNIGETFSALAGVTATDTEDGDMTSSIKVTANDVDTSKAGTYHVTYSVTDANLNVTTKTITVNVVIPAPTVGKVTTQDQKVTVTGLPNMETTISLKNGESITKTSDADGKATFTIEKQEAGNTIQATQKSNGITSSAGSTVVALNAPVVSPFTTADTNLIVTGDPNAKITIMLPDGSEIIKTAGADGKVTFAIGTQKLGDTIEAIQTLNSVTSDKGSVKVTQGTVATPTIGGVTTDDTTVTGTGIAGATMTITIKDKDYTGTVGADGKYSITIPKQTVGTEIAAKQTSNSITSTSVTTKVTQGKVDAPTMDAVTTDDTAVTGTGTAGATVTLTIKGTDYTGTVGADGKYSVTIPKQAEGTTITEKQTLNGVTSSEVSKKVTQGKVAAPTVNAVTSDDTTVTGTGVAGATVTLTIGGTNYTGTVGSDGKYSITIPKQTSGTTISGKQTLNGVSSSDVSTKVTQGTVATPTINGVTTDSTAVTGTGLAGATVTLTIKGVTYTGTVGTDGKYSITIPKQVVGTSVVAKQTLNGVTSANVSKPVTQGTVAAPIISAVTSNDTAVTGTGLVGATVTLTIGSTNYTGTVAADGKYSITIPKQAEGTTITAKQAISNVSSTSVSTKVTQGTVAVPTINAVTTDDTDVTGTGIVEAAVTVTIGGTNYTGTVGADGKYSITIPKQASGTAITAKQTVNSITSAAASTTVKQGVVSVPTIDGVTTDSTAVTGTGIAGATVTLTISGGTYTGTVAANGKYSITIPKQAAGTSIVAKQTIGGVSSANVSKTVTQGVLAAPTIDTYNLKDNYVTGKAPTGTSKIALYTNGTFVRYGAVAADGTYSVWGKDVLLTSGQAFDVYAVNAAGQLSPKASSTVKSGKSLVTTAPTIDSYTIGSSYATGKVGDNTKKIALYTNGVFVRNGAVAADGTYKVWASDVLTTAGQTFEVRPIDAEGIEGPKATSTVIGKSGTKVGAPTIDDYILKTTYLTGEVSEGTARIALYVDDKLVKYGVVADDGTYKIYASDSLTTAGQTFKVVPFDANGTAGNSTTGTVKTKDVAPKLGAPTITDYKLGTSYVTGTTVAGTTRVGLYTNGALVRNATVGADGTFKVWGSDALTAVGQAFEVRPYDAAGVVGNVATSTVK</sequence>
<gene>
    <name evidence="5" type="ORF">HCB26_12865</name>
</gene>
<evidence type="ECO:0000256" key="1">
    <source>
        <dbReference type="SAM" id="SignalP"/>
    </source>
</evidence>
<feature type="domain" description="Bacterial Ig" evidence="3">
    <location>
        <begin position="970"/>
        <end position="1034"/>
    </location>
</feature>
<keyword evidence="1" id="KW-0732">Signal</keyword>
<dbReference type="RefSeq" id="WP_185577104.1">
    <property type="nucleotide sequence ID" value="NZ_JAARYH010000005.1"/>
</dbReference>